<dbReference type="Pfam" id="PF00381">
    <property type="entry name" value="PTS-HPr"/>
    <property type="match status" value="1"/>
</dbReference>
<dbReference type="PRINTS" id="PR00107">
    <property type="entry name" value="PHOSPHOCPHPR"/>
</dbReference>
<dbReference type="CDD" id="cd00367">
    <property type="entry name" value="PTS-HPr_like"/>
    <property type="match status" value="1"/>
</dbReference>
<protein>
    <submittedName>
        <fullName evidence="2">HPr family phosphocarrier protein</fullName>
    </submittedName>
</protein>
<evidence type="ECO:0000313" key="3">
    <source>
        <dbReference type="Proteomes" id="UP001299265"/>
    </source>
</evidence>
<dbReference type="InterPro" id="IPR000032">
    <property type="entry name" value="HPr-like"/>
</dbReference>
<sequence>MLVQVASQYESSIYIEGDSKKVNAKSIMGMMTLGLNEGEAVLVTANGQDEERAVAAIEQYLSNAS</sequence>
<name>A0AAP2RI92_9FIRM</name>
<dbReference type="EMBL" id="JAJNOR010000001">
    <property type="protein sequence ID" value="MCD2491823.1"/>
    <property type="molecule type" value="Genomic_DNA"/>
</dbReference>
<dbReference type="PROSITE" id="PS51350">
    <property type="entry name" value="PTS_HPR_DOM"/>
    <property type="match status" value="1"/>
</dbReference>
<dbReference type="InterPro" id="IPR035895">
    <property type="entry name" value="HPr-like_sf"/>
</dbReference>
<dbReference type="SUPFAM" id="SSF55594">
    <property type="entry name" value="HPr-like"/>
    <property type="match status" value="1"/>
</dbReference>
<dbReference type="PROSITE" id="PS00589">
    <property type="entry name" value="PTS_HPR_SER"/>
    <property type="match status" value="1"/>
</dbReference>
<organism evidence="2 3">
    <name type="scientific">Lientehia hominis</name>
    <dbReference type="NCBI Taxonomy" id="2897778"/>
    <lineage>
        <taxon>Bacteria</taxon>
        <taxon>Bacillati</taxon>
        <taxon>Bacillota</taxon>
        <taxon>Clostridia</taxon>
        <taxon>Lachnospirales</taxon>
        <taxon>Lachnospiraceae</taxon>
        <taxon>Lientehia</taxon>
    </lineage>
</organism>
<dbReference type="NCBIfam" id="TIGR01003">
    <property type="entry name" value="PTS_HPr_family"/>
    <property type="match status" value="1"/>
</dbReference>
<dbReference type="InterPro" id="IPR002114">
    <property type="entry name" value="PTS_HPr_Ser_P_site"/>
</dbReference>
<dbReference type="Gene3D" id="3.30.1340.10">
    <property type="entry name" value="HPr-like"/>
    <property type="match status" value="1"/>
</dbReference>
<reference evidence="2 3" key="1">
    <citation type="submission" date="2021-11" db="EMBL/GenBank/DDBJ databases">
        <title>Lacrimispora sp. nov. NSJ-141 isolated from human feces.</title>
        <authorList>
            <person name="Abdugheni R."/>
        </authorList>
    </citation>
    <scope>NUCLEOTIDE SEQUENCE [LARGE SCALE GENOMIC DNA]</scope>
    <source>
        <strain evidence="2 3">NSJ-141</strain>
    </source>
</reference>
<evidence type="ECO:0000313" key="2">
    <source>
        <dbReference type="EMBL" id="MCD2491823.1"/>
    </source>
</evidence>
<evidence type="ECO:0000259" key="1">
    <source>
        <dbReference type="PROSITE" id="PS51350"/>
    </source>
</evidence>
<dbReference type="PANTHER" id="PTHR33705:SF5">
    <property type="entry name" value="HPR-LIKE PROTEIN CRH"/>
    <property type="match status" value="1"/>
</dbReference>
<dbReference type="InterPro" id="IPR050399">
    <property type="entry name" value="HPr"/>
</dbReference>
<proteinExistence type="predicted"/>
<gene>
    <name evidence="2" type="ORF">LQE92_04185</name>
</gene>
<dbReference type="AlphaFoldDB" id="A0AAP2RI92"/>
<feature type="domain" description="HPr" evidence="1">
    <location>
        <begin position="1"/>
        <end position="65"/>
    </location>
</feature>
<dbReference type="Proteomes" id="UP001299265">
    <property type="component" value="Unassembled WGS sequence"/>
</dbReference>
<accession>A0AAP2RI92</accession>
<keyword evidence="3" id="KW-1185">Reference proteome</keyword>
<dbReference type="PANTHER" id="PTHR33705">
    <property type="entry name" value="PHOSPHOCARRIER PROTEIN HPR"/>
    <property type="match status" value="1"/>
</dbReference>
<comment type="caution">
    <text evidence="2">The sequence shown here is derived from an EMBL/GenBank/DDBJ whole genome shotgun (WGS) entry which is preliminary data.</text>
</comment>